<dbReference type="Pfam" id="PF00575">
    <property type="entry name" value="S1"/>
    <property type="match status" value="1"/>
</dbReference>
<dbReference type="InterPro" id="IPR012340">
    <property type="entry name" value="NA-bd_OB-fold"/>
</dbReference>
<dbReference type="SUPFAM" id="SSF50249">
    <property type="entry name" value="Nucleic acid-binding proteins"/>
    <property type="match status" value="1"/>
</dbReference>
<evidence type="ECO:0000313" key="2">
    <source>
        <dbReference type="EMBL" id="MEL1245081.1"/>
    </source>
</evidence>
<organism evidence="2 3">
    <name type="scientific">Flavobacterium arundinis</name>
    <dbReference type="NCBI Taxonomy" id="3139143"/>
    <lineage>
        <taxon>Bacteria</taxon>
        <taxon>Pseudomonadati</taxon>
        <taxon>Bacteroidota</taxon>
        <taxon>Flavobacteriia</taxon>
        <taxon>Flavobacteriales</taxon>
        <taxon>Flavobacteriaceae</taxon>
        <taxon>Flavobacterium</taxon>
    </lineage>
</organism>
<dbReference type="PROSITE" id="PS50126">
    <property type="entry name" value="S1"/>
    <property type="match status" value="1"/>
</dbReference>
<evidence type="ECO:0000259" key="1">
    <source>
        <dbReference type="PROSITE" id="PS50126"/>
    </source>
</evidence>
<comment type="caution">
    <text evidence="2">The sequence shown here is derived from an EMBL/GenBank/DDBJ whole genome shotgun (WGS) entry which is preliminary data.</text>
</comment>
<dbReference type="Gene3D" id="2.40.50.140">
    <property type="entry name" value="Nucleic acid-binding proteins"/>
    <property type="match status" value="1"/>
</dbReference>
<proteinExistence type="predicted"/>
<dbReference type="Gene3D" id="3.90.1570.50">
    <property type="match status" value="1"/>
</dbReference>
<sequence>MSEYYIDEQYLTNESDVEQKVVLSLLSKPEPLGLGFNNFHIQSKLNLRKLEIEKRQKARLYYPDYVILIDGLPLMVVEVKNNSDDLEEGYREARMYAHEINSLFPENLNPCRLVIAIHGRRLLAGSWDSMPLIDVDVNDWVMSNAGFSELVDNFGSSKLIKLSKNLKETLKTSAIYRRPINLLGGKDIQNQQIKNTFGETISIQYRHLFNPTEEAEREDIVRNAYVKVDKHLSHVDPIDKLIRKKISPSAIEANEIEDNTTPKEITLKLNNAREYNNQLLLLIGSVGSGKTTFMSYLKEIALDDAVSKSLAWIRLDLNAAPVNNIEIYTWLKNNICENIINSQSTIDLDDPDIIKEVYKDNFIAFDKMAGKLLKKDSDTYNEKLFEQIIKWRGDIDLTLESYIKYFIHNKGKELIIVLDNCDKRNLEEQLLMFEVATWLKDSIKTIVFLPLRETTFDHYRNQKPLDTVVKDLIFRINPPPLEKVIYSRIRYADRLSDKDKAGNYYTLPNGFRVHYPSTDEIFYLKSILKSLFQNNFFKKLITGLAGRDIRKGMEIFLDFCKSGHIPEMEIVKMKHNEGNYEISNHIISRVLLRGNKMYYNDANARIKNLFYSDPGDDLPNPFLRINILEWLSSRNRIKGPSGITGFWQVNDVIKDLVKLGHNADRLLADLRYMTKYGLIISESQKEDSLNYEELISINSTGFIHLELLNNMDYLSACSEDVWYSKETIAIEIAKRISNKTKDHHFSISTTLENSKDLIGYLKDVNNNFFVVQQEFLSEDAYKPPLDFENIEAKLKSFSEFKGYTSESNLPKYAKGDEVVGKIVKITAYGLICNLDNKKISGFIHISDIENENFYDDNIYHIGQEVQVIIKQYKPDHKRYNIKFK</sequence>
<protein>
    <submittedName>
        <fullName evidence="2">S1 RNA-binding domain-containing protein</fullName>
    </submittedName>
</protein>
<dbReference type="Gene3D" id="3.40.50.300">
    <property type="entry name" value="P-loop containing nucleotide triphosphate hydrolases"/>
    <property type="match status" value="1"/>
</dbReference>
<dbReference type="InterPro" id="IPR027417">
    <property type="entry name" value="P-loop_NTPase"/>
</dbReference>
<dbReference type="EMBL" id="JBBYHR010000006">
    <property type="protein sequence ID" value="MEL1245081.1"/>
    <property type="molecule type" value="Genomic_DNA"/>
</dbReference>
<dbReference type="InterPro" id="IPR003029">
    <property type="entry name" value="S1_domain"/>
</dbReference>
<dbReference type="Pfam" id="PF04313">
    <property type="entry name" value="HSDR_N"/>
    <property type="match status" value="1"/>
</dbReference>
<name>A0ABU9HYM9_9FLAO</name>
<reference evidence="2 3" key="1">
    <citation type="submission" date="2024-04" db="EMBL/GenBank/DDBJ databases">
        <title>Flavobacterium sp. DGU11 16S ribosomal RNA gene Genome sequencing and assembly.</title>
        <authorList>
            <person name="Park S."/>
        </authorList>
    </citation>
    <scope>NUCLEOTIDE SEQUENCE [LARGE SCALE GENOMIC DNA]</scope>
    <source>
        <strain evidence="2 3">DGU11</strain>
    </source>
</reference>
<dbReference type="SUPFAM" id="SSF52540">
    <property type="entry name" value="P-loop containing nucleoside triphosphate hydrolases"/>
    <property type="match status" value="1"/>
</dbReference>
<accession>A0ABU9HYM9</accession>
<dbReference type="RefSeq" id="WP_341697393.1">
    <property type="nucleotide sequence ID" value="NZ_JBBYHR010000006.1"/>
</dbReference>
<dbReference type="InterPro" id="IPR007409">
    <property type="entry name" value="Restrct_endonuc_type1_HsdR_N"/>
</dbReference>
<gene>
    <name evidence="2" type="ORF">AAEO56_12455</name>
</gene>
<keyword evidence="3" id="KW-1185">Reference proteome</keyword>
<dbReference type="Proteomes" id="UP001464555">
    <property type="component" value="Unassembled WGS sequence"/>
</dbReference>
<dbReference type="SMART" id="SM00316">
    <property type="entry name" value="S1"/>
    <property type="match status" value="1"/>
</dbReference>
<feature type="domain" description="S1 motif" evidence="1">
    <location>
        <begin position="815"/>
        <end position="884"/>
    </location>
</feature>
<evidence type="ECO:0000313" key="3">
    <source>
        <dbReference type="Proteomes" id="UP001464555"/>
    </source>
</evidence>